<dbReference type="InterPro" id="IPR040162">
    <property type="entry name" value="MGST1-like"/>
</dbReference>
<evidence type="ECO:0000313" key="4">
    <source>
        <dbReference type="EMBL" id="QXH55108.1"/>
    </source>
</evidence>
<dbReference type="Pfam" id="PF01124">
    <property type="entry name" value="MAPEG"/>
    <property type="match status" value="1"/>
</dbReference>
<evidence type="ECO:0000256" key="2">
    <source>
        <dbReference type="ARBA" id="ARBA00022824"/>
    </source>
</evidence>
<reference evidence="4 5" key="1">
    <citation type="journal article" date="2021" name="Microorganisms">
        <title>The Ever-Expanding Pseudomonas Genus: Description of 43 New Species and Partition of the Pseudomonas putida Group.</title>
        <authorList>
            <person name="Girard L."/>
            <person name="Lood C."/>
            <person name="Hofte M."/>
            <person name="Vandamme P."/>
            <person name="Rokni-Zadeh H."/>
            <person name="van Noort V."/>
            <person name="Lavigne R."/>
            <person name="De Mot R."/>
        </authorList>
    </citation>
    <scope>NUCLEOTIDE SEQUENCE [LARGE SCALE GENOMIC DNA]</scope>
    <source>
        <strain evidence="4 5">COW77</strain>
    </source>
</reference>
<dbReference type="RefSeq" id="WP_217866576.1">
    <property type="nucleotide sequence ID" value="NZ_CP077077.1"/>
</dbReference>
<dbReference type="PANTHER" id="PTHR10689:SF6">
    <property type="entry name" value="MICROSOMAL GLUTATHIONE S-TRANSFERASE 1"/>
    <property type="match status" value="1"/>
</dbReference>
<organism evidence="4 5">
    <name type="scientific">Pseudomonas maumuensis</name>
    <dbReference type="NCBI Taxonomy" id="2842354"/>
    <lineage>
        <taxon>Bacteria</taxon>
        <taxon>Pseudomonadati</taxon>
        <taxon>Pseudomonadota</taxon>
        <taxon>Gammaproteobacteria</taxon>
        <taxon>Pseudomonadales</taxon>
        <taxon>Pseudomonadaceae</taxon>
        <taxon>Pseudomonas</taxon>
    </lineage>
</organism>
<keyword evidence="3" id="KW-1133">Transmembrane helix</keyword>
<name>A0ABX8NHT3_9PSED</name>
<sequence>MSGLTIYACCVVVLFFKMLAISCYQGYFRLRFLAFTNSEDAAVFRRSAWPAELPQVTRATQAWRNDLENIPLFLALSGLAVALETPLTPSAWLMGLFTVARILHTATYLASIQPWRTVSYALGVVCLIGLAALVIEAVADISSDGRVGAFTLNYSKPIIIAIA</sequence>
<comment type="subcellular location">
    <subcellularLocation>
        <location evidence="1">Endoplasmic reticulum membrane</location>
        <topology evidence="1">Multi-pass membrane protein</topology>
    </subcellularLocation>
</comment>
<dbReference type="EMBL" id="CP077077">
    <property type="protein sequence ID" value="QXH55108.1"/>
    <property type="molecule type" value="Genomic_DNA"/>
</dbReference>
<keyword evidence="3" id="KW-0472">Membrane</keyword>
<keyword evidence="5" id="KW-1185">Reference proteome</keyword>
<proteinExistence type="predicted"/>
<accession>A0ABX8NHT3</accession>
<evidence type="ECO:0000256" key="3">
    <source>
        <dbReference type="SAM" id="Phobius"/>
    </source>
</evidence>
<keyword evidence="3" id="KW-0812">Transmembrane</keyword>
<dbReference type="Proteomes" id="UP000824010">
    <property type="component" value="Chromosome"/>
</dbReference>
<dbReference type="InterPro" id="IPR001129">
    <property type="entry name" value="Membr-assoc_MAPEG"/>
</dbReference>
<gene>
    <name evidence="4" type="ORF">KSS90_17375</name>
</gene>
<keyword evidence="2" id="KW-0256">Endoplasmic reticulum</keyword>
<evidence type="ECO:0000256" key="1">
    <source>
        <dbReference type="ARBA" id="ARBA00004477"/>
    </source>
</evidence>
<protein>
    <submittedName>
        <fullName evidence="4">MAPEG family protein</fullName>
    </submittedName>
</protein>
<feature type="transmembrane region" description="Helical" evidence="3">
    <location>
        <begin position="118"/>
        <end position="139"/>
    </location>
</feature>
<evidence type="ECO:0000313" key="5">
    <source>
        <dbReference type="Proteomes" id="UP000824010"/>
    </source>
</evidence>
<dbReference type="PANTHER" id="PTHR10689">
    <property type="entry name" value="MICROSOMAL GLUTATHIONE S-TRANSFERASE 1"/>
    <property type="match status" value="1"/>
</dbReference>